<keyword evidence="1" id="KW-0479">Metal-binding</keyword>
<dbReference type="GO" id="GO:0008270">
    <property type="term" value="F:zinc ion binding"/>
    <property type="evidence" value="ECO:0007669"/>
    <property type="project" value="UniProtKB-KW"/>
</dbReference>
<name>A0A9D4HJ87_DREPO</name>
<reference evidence="3" key="1">
    <citation type="journal article" date="2019" name="bioRxiv">
        <title>The Genome of the Zebra Mussel, Dreissena polymorpha: A Resource for Invasive Species Research.</title>
        <authorList>
            <person name="McCartney M.A."/>
            <person name="Auch B."/>
            <person name="Kono T."/>
            <person name="Mallez S."/>
            <person name="Zhang Y."/>
            <person name="Obille A."/>
            <person name="Becker A."/>
            <person name="Abrahante J.E."/>
            <person name="Garbe J."/>
            <person name="Badalamenti J.P."/>
            <person name="Herman A."/>
            <person name="Mangelson H."/>
            <person name="Liachko I."/>
            <person name="Sullivan S."/>
            <person name="Sone E.D."/>
            <person name="Koren S."/>
            <person name="Silverstein K.A.T."/>
            <person name="Beckman K.B."/>
            <person name="Gohl D.M."/>
        </authorList>
    </citation>
    <scope>NUCLEOTIDE SEQUENCE</scope>
    <source>
        <strain evidence="3">Duluth1</strain>
        <tissue evidence="3">Whole animal</tissue>
    </source>
</reference>
<dbReference type="Proteomes" id="UP000828390">
    <property type="component" value="Unassembled WGS sequence"/>
</dbReference>
<keyword evidence="1" id="KW-0862">Zinc</keyword>
<protein>
    <recommendedName>
        <fullName evidence="2">SWIM-type domain-containing protein</fullName>
    </recommendedName>
</protein>
<evidence type="ECO:0000313" key="4">
    <source>
        <dbReference type="Proteomes" id="UP000828390"/>
    </source>
</evidence>
<dbReference type="PROSITE" id="PS50966">
    <property type="entry name" value="ZF_SWIM"/>
    <property type="match status" value="1"/>
</dbReference>
<keyword evidence="1" id="KW-0863">Zinc-finger</keyword>
<evidence type="ECO:0000259" key="2">
    <source>
        <dbReference type="PROSITE" id="PS50966"/>
    </source>
</evidence>
<dbReference type="InterPro" id="IPR007527">
    <property type="entry name" value="Znf_SWIM"/>
</dbReference>
<accession>A0A9D4HJ87</accession>
<keyword evidence="4" id="KW-1185">Reference proteome</keyword>
<sequence>MPEFRMQIPATSCYKDVNTDMKMAPFDREKANAYMERFGVEFDQVVTSLYGDKFLLYLRMFSSEKLCYVNSSCRAEMKKKIDYVIDITFTKHGFVHEAQCECGSGEGPFGHCKHIRTVLYACVKFVQSREVKVESSCTQQLQSFHKSKKHTGSPVKARDLKIGGAEICNIADYDPRPSQFRNAANNKDHFYNTCMNFATISKTPIFQTFEPANMYAYSNDYDYFSTSHEQNFLNLNKITKITSEECECIEEQTRGQNYSNQ</sequence>
<feature type="domain" description="SWIM-type" evidence="2">
    <location>
        <begin position="83"/>
        <end position="123"/>
    </location>
</feature>
<dbReference type="AlphaFoldDB" id="A0A9D4HJ87"/>
<gene>
    <name evidence="3" type="ORF">DPMN_064184</name>
</gene>
<organism evidence="3 4">
    <name type="scientific">Dreissena polymorpha</name>
    <name type="common">Zebra mussel</name>
    <name type="synonym">Mytilus polymorpha</name>
    <dbReference type="NCBI Taxonomy" id="45954"/>
    <lineage>
        <taxon>Eukaryota</taxon>
        <taxon>Metazoa</taxon>
        <taxon>Spiralia</taxon>
        <taxon>Lophotrochozoa</taxon>
        <taxon>Mollusca</taxon>
        <taxon>Bivalvia</taxon>
        <taxon>Autobranchia</taxon>
        <taxon>Heteroconchia</taxon>
        <taxon>Euheterodonta</taxon>
        <taxon>Imparidentia</taxon>
        <taxon>Neoheterodontei</taxon>
        <taxon>Myida</taxon>
        <taxon>Dreissenoidea</taxon>
        <taxon>Dreissenidae</taxon>
        <taxon>Dreissena</taxon>
    </lineage>
</organism>
<proteinExistence type="predicted"/>
<comment type="caution">
    <text evidence="3">The sequence shown here is derived from an EMBL/GenBank/DDBJ whole genome shotgun (WGS) entry which is preliminary data.</text>
</comment>
<reference evidence="3" key="2">
    <citation type="submission" date="2020-11" db="EMBL/GenBank/DDBJ databases">
        <authorList>
            <person name="McCartney M.A."/>
            <person name="Auch B."/>
            <person name="Kono T."/>
            <person name="Mallez S."/>
            <person name="Becker A."/>
            <person name="Gohl D.M."/>
            <person name="Silverstein K.A.T."/>
            <person name="Koren S."/>
            <person name="Bechman K.B."/>
            <person name="Herman A."/>
            <person name="Abrahante J.E."/>
            <person name="Garbe J."/>
        </authorList>
    </citation>
    <scope>NUCLEOTIDE SEQUENCE</scope>
    <source>
        <strain evidence="3">Duluth1</strain>
        <tissue evidence="3">Whole animal</tissue>
    </source>
</reference>
<evidence type="ECO:0000256" key="1">
    <source>
        <dbReference type="PROSITE-ProRule" id="PRU00325"/>
    </source>
</evidence>
<dbReference type="EMBL" id="JAIWYP010000013">
    <property type="protein sequence ID" value="KAH3721265.1"/>
    <property type="molecule type" value="Genomic_DNA"/>
</dbReference>
<evidence type="ECO:0000313" key="3">
    <source>
        <dbReference type="EMBL" id="KAH3721265.1"/>
    </source>
</evidence>